<name>A0A498KBZ4_MALDO</name>
<dbReference type="Pfam" id="PF05699">
    <property type="entry name" value="Dimer_Tnp_hAT"/>
    <property type="match status" value="1"/>
</dbReference>
<comment type="caution">
    <text evidence="3">The sequence shown here is derived from an EMBL/GenBank/DDBJ whole genome shotgun (WGS) entry which is preliminary data.</text>
</comment>
<dbReference type="Proteomes" id="UP000290289">
    <property type="component" value="Chromosome 3"/>
</dbReference>
<gene>
    <name evidence="3" type="ORF">DVH24_039215</name>
</gene>
<dbReference type="PANTHER" id="PTHR23272:SF166">
    <property type="entry name" value="ZINC FINGER BED DOMAIN-CONTAINING PROTEIN RICESLEEPER 2-LIKE ISOFORM X1"/>
    <property type="match status" value="1"/>
</dbReference>
<feature type="domain" description="HAT C-terminal dimerisation" evidence="2">
    <location>
        <begin position="6"/>
        <end position="58"/>
    </location>
</feature>
<evidence type="ECO:0000259" key="2">
    <source>
        <dbReference type="Pfam" id="PF05699"/>
    </source>
</evidence>
<dbReference type="InterPro" id="IPR008906">
    <property type="entry name" value="HATC_C_dom"/>
</dbReference>
<dbReference type="SUPFAM" id="SSF53098">
    <property type="entry name" value="Ribonuclease H-like"/>
    <property type="match status" value="1"/>
</dbReference>
<reference evidence="3 4" key="1">
    <citation type="submission" date="2018-10" db="EMBL/GenBank/DDBJ databases">
        <title>A high-quality apple genome assembly.</title>
        <authorList>
            <person name="Hu J."/>
        </authorList>
    </citation>
    <scope>NUCLEOTIDE SEQUENCE [LARGE SCALE GENOMIC DNA]</scope>
    <source>
        <strain evidence="4">cv. HFTH1</strain>
        <tissue evidence="3">Young leaf</tissue>
    </source>
</reference>
<dbReference type="PANTHER" id="PTHR23272">
    <property type="entry name" value="BED FINGER-RELATED"/>
    <property type="match status" value="1"/>
</dbReference>
<evidence type="ECO:0000313" key="3">
    <source>
        <dbReference type="EMBL" id="RXI04941.1"/>
    </source>
</evidence>
<evidence type="ECO:0000256" key="1">
    <source>
        <dbReference type="SAM" id="Phobius"/>
    </source>
</evidence>
<dbReference type="AlphaFoldDB" id="A0A498KBZ4"/>
<dbReference type="InterPro" id="IPR012337">
    <property type="entry name" value="RNaseH-like_sf"/>
</dbReference>
<keyword evidence="4" id="KW-1185">Reference proteome</keyword>
<keyword evidence="1" id="KW-0812">Transmembrane</keyword>
<proteinExistence type="predicted"/>
<dbReference type="GO" id="GO:0046983">
    <property type="term" value="F:protein dimerization activity"/>
    <property type="evidence" value="ECO:0007669"/>
    <property type="project" value="InterPro"/>
</dbReference>
<feature type="transmembrane region" description="Helical" evidence="1">
    <location>
        <begin position="123"/>
        <end position="138"/>
    </location>
</feature>
<keyword evidence="1" id="KW-0472">Membrane</keyword>
<dbReference type="EMBL" id="RDQH01000329">
    <property type="protein sequence ID" value="RXI04941.1"/>
    <property type="molecule type" value="Genomic_DNA"/>
</dbReference>
<feature type="transmembrane region" description="Helical" evidence="1">
    <location>
        <begin position="72"/>
        <end position="90"/>
    </location>
</feature>
<sequence>MERFHYLILSRLARDMLTILISTVASESAFSIGSIILDQYRSSLLPKTVQALLCIRDRLFGKGAFLTWLRMIVRRSSVGISFFFFFFLFLSSSSSFFFLLLPSSSSFFFLLLLLLLPPKSGEVCFFFLCSSFFFFFFFL</sequence>
<accession>A0A498KBZ4</accession>
<feature type="transmembrane region" description="Helical" evidence="1">
    <location>
        <begin position="16"/>
        <end position="37"/>
    </location>
</feature>
<evidence type="ECO:0000313" key="4">
    <source>
        <dbReference type="Proteomes" id="UP000290289"/>
    </source>
</evidence>
<protein>
    <recommendedName>
        <fullName evidence="2">HAT C-terminal dimerisation domain-containing protein</fullName>
    </recommendedName>
</protein>
<organism evidence="3 4">
    <name type="scientific">Malus domestica</name>
    <name type="common">Apple</name>
    <name type="synonym">Pyrus malus</name>
    <dbReference type="NCBI Taxonomy" id="3750"/>
    <lineage>
        <taxon>Eukaryota</taxon>
        <taxon>Viridiplantae</taxon>
        <taxon>Streptophyta</taxon>
        <taxon>Embryophyta</taxon>
        <taxon>Tracheophyta</taxon>
        <taxon>Spermatophyta</taxon>
        <taxon>Magnoliopsida</taxon>
        <taxon>eudicotyledons</taxon>
        <taxon>Gunneridae</taxon>
        <taxon>Pentapetalae</taxon>
        <taxon>rosids</taxon>
        <taxon>fabids</taxon>
        <taxon>Rosales</taxon>
        <taxon>Rosaceae</taxon>
        <taxon>Amygdaloideae</taxon>
        <taxon>Maleae</taxon>
        <taxon>Malus</taxon>
    </lineage>
</organism>
<keyword evidence="1" id="KW-1133">Transmembrane helix</keyword>